<dbReference type="OrthoDB" id="1035497at2"/>
<reference evidence="2" key="1">
    <citation type="submission" date="2016-04" db="EMBL/GenBank/DDBJ databases">
        <title>Complete Genome Sequences of Twelve Strains of a Stable Defined Moderately Diverse Mouse Microbiota 2 (sDMDMm2).</title>
        <authorList>
            <person name="Uchimura Y."/>
            <person name="Wyss M."/>
            <person name="Brugiroux S."/>
            <person name="Limenitakis J.P."/>
            <person name="Stecher B."/>
            <person name="McCoy K.D."/>
            <person name="Macpherson A.J."/>
        </authorList>
    </citation>
    <scope>NUCLEOTIDE SEQUENCE [LARGE SCALE GENOMIC DNA]</scope>
    <source>
        <strain evidence="2">I48</strain>
    </source>
</reference>
<dbReference type="GeneID" id="82187860"/>
<keyword evidence="2" id="KW-1185">Reference proteome</keyword>
<dbReference type="RefSeq" id="WP_065539096.1">
    <property type="nucleotide sequence ID" value="NZ_CASUXM010000180.1"/>
</dbReference>
<protein>
    <submittedName>
        <fullName evidence="1">Uncharacterized protein</fullName>
    </submittedName>
</protein>
<dbReference type="Proteomes" id="UP000092631">
    <property type="component" value="Chromosome"/>
</dbReference>
<name>A0A1C7H0L5_9BACE</name>
<evidence type="ECO:0000313" key="1">
    <source>
        <dbReference type="EMBL" id="ANU58193.1"/>
    </source>
</evidence>
<organism evidence="1 2">
    <name type="scientific">Bacteroides caecimuris</name>
    <dbReference type="NCBI Taxonomy" id="1796613"/>
    <lineage>
        <taxon>Bacteria</taxon>
        <taxon>Pseudomonadati</taxon>
        <taxon>Bacteroidota</taxon>
        <taxon>Bacteroidia</taxon>
        <taxon>Bacteroidales</taxon>
        <taxon>Bacteroidaceae</taxon>
        <taxon>Bacteroides</taxon>
    </lineage>
</organism>
<accession>A0A1C7H0L5</accession>
<gene>
    <name evidence="1" type="ORF">A4V03_11965</name>
</gene>
<dbReference type="EMBL" id="CP015401">
    <property type="protein sequence ID" value="ANU58193.1"/>
    <property type="molecule type" value="Genomic_DNA"/>
</dbReference>
<dbReference type="KEGG" id="bcae:A4V03_11965"/>
<evidence type="ECO:0000313" key="2">
    <source>
        <dbReference type="Proteomes" id="UP000092631"/>
    </source>
</evidence>
<proteinExistence type="predicted"/>
<dbReference type="AlphaFoldDB" id="A0A1C7H0L5"/>
<sequence length="208" mass="24008">MEKEENYISNLDCSLWRVDDLGLYAAKSPIHINSLGGNFDAWFDMDGESFPTDKQLTAWTEFCNVNPMDMKEIIMNGLIKLADKMDALPNDVELEYGPIYKPIVISRNVKRSVEVIKHSERPLGKMAKSTLKCSSVVVPLQDKAPVRFIVMNFEIGHRPYEMEAVFCNEKMLMVGENSGVWTRLEWINEFNIPKFNIETALHPYWRPE</sequence>